<organism evidence="1 2">
    <name type="scientific">Myroides odoratus</name>
    <name type="common">Flavobacterium odoratum</name>
    <dbReference type="NCBI Taxonomy" id="256"/>
    <lineage>
        <taxon>Bacteria</taxon>
        <taxon>Pseudomonadati</taxon>
        <taxon>Bacteroidota</taxon>
        <taxon>Flavobacteriia</taxon>
        <taxon>Flavobacteriales</taxon>
        <taxon>Flavobacteriaceae</taxon>
        <taxon>Myroides</taxon>
    </lineage>
</organism>
<evidence type="ECO:0000313" key="1">
    <source>
        <dbReference type="EMBL" id="STZ26689.1"/>
    </source>
</evidence>
<dbReference type="RefSeq" id="WP_115089790.1">
    <property type="nucleotide sequence ID" value="NZ_CP068107.1"/>
</dbReference>
<evidence type="ECO:0000313" key="2">
    <source>
        <dbReference type="Proteomes" id="UP000255024"/>
    </source>
</evidence>
<protein>
    <submittedName>
        <fullName evidence="1">Uncharacterized protein</fullName>
    </submittedName>
</protein>
<dbReference type="Proteomes" id="UP000255024">
    <property type="component" value="Unassembled WGS sequence"/>
</dbReference>
<dbReference type="EMBL" id="UGQL01000001">
    <property type="protein sequence ID" value="STZ26689.1"/>
    <property type="molecule type" value="Genomic_DNA"/>
</dbReference>
<name>A0A378RK23_MYROD</name>
<reference evidence="1 2" key="1">
    <citation type="submission" date="2018-06" db="EMBL/GenBank/DDBJ databases">
        <authorList>
            <consortium name="Pathogen Informatics"/>
            <person name="Doyle S."/>
        </authorList>
    </citation>
    <scope>NUCLEOTIDE SEQUENCE [LARGE SCALE GENOMIC DNA]</scope>
    <source>
        <strain evidence="1 2">NCTC11179</strain>
    </source>
</reference>
<keyword evidence="2" id="KW-1185">Reference proteome</keyword>
<gene>
    <name evidence="1" type="ORF">NCTC11179_00211</name>
</gene>
<dbReference type="AlphaFoldDB" id="A0A378RK23"/>
<sequence length="264" mass="30881">MGFDISYHPISEQEIQTWYFDVLEDESSIEKLAQEHDVDEFYVEKYINTVEIAKTTAPTDYFDKTHGYYIAVIQGFFRTYFYTRGTAFSFFIQDKPQFKAYTTPWEDILKIKVPNPIANSLVENYSSGIYINAKQVVALLSDYQTKEKVKRELDDFYSHNRINVFLKALTYAKDHNLGLLEATEVVEPNPMNLNESTCYSNLFHCDTEGALLYEEAMFEQLRELEGNQGLNDNEILENTERVIITHEQVVPEKKKSFWQKLFGK</sequence>
<proteinExistence type="predicted"/>
<accession>A0A378RK23</accession>